<gene>
    <name evidence="2" type="ORF">PUW23_02150</name>
    <name evidence="3" type="ORF">PUW25_02250</name>
</gene>
<dbReference type="Proteomes" id="UP001220962">
    <property type="component" value="Chromosome"/>
</dbReference>
<dbReference type="AlphaFoldDB" id="A0AAX3N0B9"/>
<dbReference type="RefSeq" id="WP_047911465.1">
    <property type="nucleotide sequence ID" value="NZ_CP118101.1"/>
</dbReference>
<dbReference type="InterPro" id="IPR016040">
    <property type="entry name" value="NAD(P)-bd_dom"/>
</dbReference>
<organism evidence="2 4">
    <name type="scientific">Paenibacillus urinalis</name>
    <dbReference type="NCBI Taxonomy" id="521520"/>
    <lineage>
        <taxon>Bacteria</taxon>
        <taxon>Bacillati</taxon>
        <taxon>Bacillota</taxon>
        <taxon>Bacilli</taxon>
        <taxon>Bacillales</taxon>
        <taxon>Paenibacillaceae</taxon>
        <taxon>Paenibacillus</taxon>
    </lineage>
</organism>
<dbReference type="SUPFAM" id="SSF51735">
    <property type="entry name" value="NAD(P)-binding Rossmann-fold domains"/>
    <property type="match status" value="1"/>
</dbReference>
<dbReference type="PANTHER" id="PTHR14097">
    <property type="entry name" value="OXIDOREDUCTASE HTATIP2"/>
    <property type="match status" value="1"/>
</dbReference>
<evidence type="ECO:0000313" key="5">
    <source>
        <dbReference type="Proteomes" id="UP001221519"/>
    </source>
</evidence>
<dbReference type="Pfam" id="PF13460">
    <property type="entry name" value="NAD_binding_10"/>
    <property type="match status" value="1"/>
</dbReference>
<proteinExistence type="predicted"/>
<evidence type="ECO:0000313" key="4">
    <source>
        <dbReference type="Proteomes" id="UP001220962"/>
    </source>
</evidence>
<keyword evidence="5" id="KW-1185">Reference proteome</keyword>
<evidence type="ECO:0000313" key="2">
    <source>
        <dbReference type="EMBL" id="WDH83068.1"/>
    </source>
</evidence>
<name>A0AAX3N0B9_9BACL</name>
<evidence type="ECO:0000313" key="3">
    <source>
        <dbReference type="EMBL" id="WDI02832.1"/>
    </source>
</evidence>
<dbReference type="CDD" id="cd05250">
    <property type="entry name" value="CC3_like_SDR_a"/>
    <property type="match status" value="1"/>
</dbReference>
<protein>
    <submittedName>
        <fullName evidence="2">Oxidoreductase</fullName>
    </submittedName>
</protein>
<feature type="domain" description="NAD(P)-binding" evidence="1">
    <location>
        <begin position="9"/>
        <end position="122"/>
    </location>
</feature>
<dbReference type="PANTHER" id="PTHR14097:SF7">
    <property type="entry name" value="OXIDOREDUCTASE HTATIP2"/>
    <property type="match status" value="1"/>
</dbReference>
<dbReference type="EMBL" id="CP118101">
    <property type="protein sequence ID" value="WDH83068.1"/>
    <property type="molecule type" value="Genomic_DNA"/>
</dbReference>
<dbReference type="Proteomes" id="UP001221519">
    <property type="component" value="Chromosome"/>
</dbReference>
<sequence length="224" mass="25115">MGRKGLVIGATGLVGKQLVSQLLAHDEYEEVTTLVRQELPISHPKLSQVIVNWDELERHEEAFIGADELFCCMGTTIKKAGSQAAFRKVDLEYPVTAARLALSHGTRQMIAVTSMGADSTSRIFYSRTKGEFEDDIARLGFRGIHFLRPSLLLGDREEKRTGEKIGEWVLTLADPLLRKGRGREYRAVPGAYVAKAMIRAAMRDQSGVYRHSNKDIWKLAEQQK</sequence>
<dbReference type="Gene3D" id="3.40.50.720">
    <property type="entry name" value="NAD(P)-binding Rossmann-like Domain"/>
    <property type="match status" value="1"/>
</dbReference>
<reference evidence="2 5" key="1">
    <citation type="submission" date="2023-02" db="EMBL/GenBank/DDBJ databases">
        <title>Pathogen: clinical or host-associated sample.</title>
        <authorList>
            <person name="Hergert J."/>
            <person name="Casey R."/>
            <person name="Wagner J."/>
            <person name="Young E.L."/>
            <person name="Oakeson K.F."/>
        </authorList>
    </citation>
    <scope>NUCLEOTIDE SEQUENCE</scope>
    <source>
        <strain evidence="3 5">2022CK-00829</strain>
        <strain evidence="2">2022CK-00830</strain>
    </source>
</reference>
<dbReference type="EMBL" id="CP118108">
    <property type="protein sequence ID" value="WDI02832.1"/>
    <property type="molecule type" value="Genomic_DNA"/>
</dbReference>
<dbReference type="InterPro" id="IPR036291">
    <property type="entry name" value="NAD(P)-bd_dom_sf"/>
</dbReference>
<accession>A0AAX3N0B9</accession>
<evidence type="ECO:0000259" key="1">
    <source>
        <dbReference type="Pfam" id="PF13460"/>
    </source>
</evidence>